<dbReference type="InterPro" id="IPR009030">
    <property type="entry name" value="Growth_fac_rcpt_cys_sf"/>
</dbReference>
<dbReference type="InParanoid" id="A0BYC0"/>
<dbReference type="PANTHER" id="PTHR11319">
    <property type="entry name" value="G PROTEIN-COUPLED RECEPTOR-RELATED"/>
    <property type="match status" value="1"/>
</dbReference>
<evidence type="ECO:0008006" key="5">
    <source>
        <dbReference type="Google" id="ProtNLM"/>
    </source>
</evidence>
<feature type="transmembrane region" description="Helical" evidence="1">
    <location>
        <begin position="2670"/>
        <end position="2689"/>
    </location>
</feature>
<feature type="transmembrane region" description="Helical" evidence="1">
    <location>
        <begin position="2472"/>
        <end position="2494"/>
    </location>
</feature>
<protein>
    <recommendedName>
        <fullName evidence="5">Transmembrane protein</fullName>
    </recommendedName>
</protein>
<dbReference type="GeneID" id="5016719"/>
<feature type="chain" id="PRO_5002622643" description="Transmembrane protein" evidence="2">
    <location>
        <begin position="21"/>
        <end position="2822"/>
    </location>
</feature>
<dbReference type="KEGG" id="ptm:GSPATT00033390001"/>
<keyword evidence="1" id="KW-0472">Membrane</keyword>
<dbReference type="OrthoDB" id="308023at2759"/>
<feature type="transmembrane region" description="Helical" evidence="1">
    <location>
        <begin position="2421"/>
        <end position="2445"/>
    </location>
</feature>
<feature type="transmembrane region" description="Helical" evidence="1">
    <location>
        <begin position="2370"/>
        <end position="2388"/>
    </location>
</feature>
<dbReference type="SUPFAM" id="SSF57184">
    <property type="entry name" value="Growth factor receptor domain"/>
    <property type="match status" value="1"/>
</dbReference>
<keyword evidence="1" id="KW-0812">Transmembrane</keyword>
<gene>
    <name evidence="3" type="ORF">GSPATT00033390001</name>
</gene>
<name>A0BYC0_PARTE</name>
<dbReference type="SUPFAM" id="SSF51126">
    <property type="entry name" value="Pectin lyase-like"/>
    <property type="match status" value="1"/>
</dbReference>
<evidence type="ECO:0000313" key="4">
    <source>
        <dbReference type="Proteomes" id="UP000000600"/>
    </source>
</evidence>
<dbReference type="Proteomes" id="UP000000600">
    <property type="component" value="Unassembled WGS sequence"/>
</dbReference>
<proteinExistence type="predicted"/>
<dbReference type="eggNOG" id="KOG3525">
    <property type="taxonomic scope" value="Eukaryota"/>
</dbReference>
<feature type="signal peptide" evidence="2">
    <location>
        <begin position="1"/>
        <end position="20"/>
    </location>
</feature>
<dbReference type="PANTHER" id="PTHR11319:SF35">
    <property type="entry name" value="OUTER MEMBRANE PROTEIN PMPC-RELATED"/>
    <property type="match status" value="1"/>
</dbReference>
<organism evidence="3 4">
    <name type="scientific">Paramecium tetraurelia</name>
    <dbReference type="NCBI Taxonomy" id="5888"/>
    <lineage>
        <taxon>Eukaryota</taxon>
        <taxon>Sar</taxon>
        <taxon>Alveolata</taxon>
        <taxon>Ciliophora</taxon>
        <taxon>Intramacronucleata</taxon>
        <taxon>Oligohymenophorea</taxon>
        <taxon>Peniculida</taxon>
        <taxon>Parameciidae</taxon>
        <taxon>Paramecium</taxon>
    </lineage>
</organism>
<keyword evidence="1" id="KW-1133">Transmembrane helix</keyword>
<accession>A0BYC0</accession>
<dbReference type="InterPro" id="IPR011050">
    <property type="entry name" value="Pectin_lyase_fold/virulence"/>
</dbReference>
<keyword evidence="2" id="KW-0732">Signal</keyword>
<evidence type="ECO:0000313" key="3">
    <source>
        <dbReference type="EMBL" id="CAK63537.1"/>
    </source>
</evidence>
<feature type="transmembrane region" description="Helical" evidence="1">
    <location>
        <begin position="2560"/>
        <end position="2586"/>
    </location>
</feature>
<dbReference type="CDD" id="cd00064">
    <property type="entry name" value="FU"/>
    <property type="match status" value="1"/>
</dbReference>
<dbReference type="HOGENOM" id="CLU_000411_0_0_1"/>
<keyword evidence="4" id="KW-1185">Reference proteome</keyword>
<reference evidence="3 4" key="1">
    <citation type="journal article" date="2006" name="Nature">
        <title>Global trends of whole-genome duplications revealed by the ciliate Paramecium tetraurelia.</title>
        <authorList>
            <consortium name="Genoscope"/>
            <person name="Aury J.-M."/>
            <person name="Jaillon O."/>
            <person name="Duret L."/>
            <person name="Noel B."/>
            <person name="Jubin C."/>
            <person name="Porcel B.M."/>
            <person name="Segurens B."/>
            <person name="Daubin V."/>
            <person name="Anthouard V."/>
            <person name="Aiach N."/>
            <person name="Arnaiz O."/>
            <person name="Billaut A."/>
            <person name="Beisson J."/>
            <person name="Blanc I."/>
            <person name="Bouhouche K."/>
            <person name="Camara F."/>
            <person name="Duharcourt S."/>
            <person name="Guigo R."/>
            <person name="Gogendeau D."/>
            <person name="Katinka M."/>
            <person name="Keller A.-M."/>
            <person name="Kissmehl R."/>
            <person name="Klotz C."/>
            <person name="Koll F."/>
            <person name="Le Moue A."/>
            <person name="Lepere C."/>
            <person name="Malinsky S."/>
            <person name="Nowacki M."/>
            <person name="Nowak J.K."/>
            <person name="Plattner H."/>
            <person name="Poulain J."/>
            <person name="Ruiz F."/>
            <person name="Serrano V."/>
            <person name="Zagulski M."/>
            <person name="Dessen P."/>
            <person name="Betermier M."/>
            <person name="Weissenbach J."/>
            <person name="Scarpelli C."/>
            <person name="Schachter V."/>
            <person name="Sperling L."/>
            <person name="Meyer E."/>
            <person name="Cohen J."/>
            <person name="Wincker P."/>
        </authorList>
    </citation>
    <scope>NUCLEOTIDE SEQUENCE [LARGE SCALE GENOMIC DNA]</scope>
    <source>
        <strain evidence="3 4">Stock d4-2</strain>
    </source>
</reference>
<dbReference type="OMA" id="WSINNIK"/>
<feature type="transmembrane region" description="Helical" evidence="1">
    <location>
        <begin position="2701"/>
        <end position="2725"/>
    </location>
</feature>
<evidence type="ECO:0000256" key="2">
    <source>
        <dbReference type="SAM" id="SignalP"/>
    </source>
</evidence>
<sequence>MHNFLVTFLLGLYHKNFVLSFYFEALNEQQQYYAFTINTGGVDFAKLDYFNYGIWSKYLPLSIISQVGLIGMFDSHCYLLSSISEYTNLQINLLYYDCVDQSTNTVYKKVQFLGSDNQIYTYKFEIDPLIYENYWYFFCLNLIPSEGIIDVYIFQRETTIAIQQHVIKGIFKDSDLKFVIGGGLVVEESQQLWNQDISTLSYFPGKLSILHPNVGNQLVNEIGFETFLSFSNDYHPECTQVDNSEQSLQDFDIFKLNQEVFASENRNCDGFSLEAWIRISDFRQEDQQFIYQLIKISANFENNYAKNENLSAFQLFYEFSNSQIKLLVTTYSYTLPLVDYDFEKSGFLLSKDWSINNIKLWHFLYVSLDQNILKVSITFFQGLEQTLHETQFQVNHFHEVQFKLQYGNLLQSATNYLTGALKNLRFSNAASDDNIITGCHYSCQECEGPTYKDCLSCSEESKRVYLEQYKVCVCPNNYIDEQECKGMESYNLFLNSGFEQDSTSNCRQGYFNQDQFCLKCPSLIKDSLMTCLECIQNPKGWHNDPYCQTNLYIDDLGSPAQYKVDKFKTYYIFDGMEIKPSQKDFIEDQDQIERIYQDFEITNKNFLILYSYYSSDLDFYPCTLQNCLICQMLLTKQICIKCSRVAKLKDGVCVITPRGIRQINDCNAPYYITSEKGCNLCQIENCQFCFEYESNDLTKCTLYNDFQAFKIDEFHKIGCALCLDGFIFDFTQSKCIYKEPTLTNCLRSFINQSGQELCTLSAIQDFKVAPEIINCQKYISKCKQCIQTPQSIVKCIVCEDGYSSSLTTGFCTICELQYSKLCIEGDYTNLDAWMQLIQSFLMQFLPNKYLYPQSTDILYISPIAIKCIDQYSLNQNFCRKYCDSNCATCQKETNAADGFTCGKCTQSYYMEPLRTIEKGLCITCSLLCQVCQERTIEEIKNLNPAFVINDSNKKYTYKCVQQTKEKNIMIDPYQQVAKYCFDGICDNIISYQIKYNCLEIFDELERFLEQFNFEYFNQIGAQRFNLIILIQDLCPIRFTYLLKILNQLQARVISLQWTEMILQGDDLPTTFPSGILFQDFDSINLNHLLYFVMESLEIYIHNTYYPTNIKLTDSTFFASNQDSIYMTVQTEKCQHFEIRNITLSDLNILNSIAFQIRFQDEVSFIKIQDLTIRNCNFSQTIIFQFYSLPKNSFIQNLTIENCQFINSTIFDFKQDSNTQSIININDFKIRNSLIQNSQLINGTDTYYIDLAEVTFISNKFENSKFLVFQNSLIIKQLKLEDCNLNQTFLFYKLISTATLLIDQFDIQNNVLVNTSLIFTTQQTTLNQGEVKLYNINFLENGISNAQNSSAYLFHINCFSLEIKKFEIINSFHLQYFILQSVTQISVEDLSYANKIQRYQVPASIECLQVTLKNSQLFYISGYSSLSLTNIEIINQYSVDQSFIQILSNSSVTNQRENIKLKGLKFIGNILVKRNLGLVLSQLTIYSEKIQIIEMENIQFQDNSFNQLFDDPSQTTSSLLLINSQSSSLYINHLTSQNNALTNSTNPFIYINTNSIKINNIGINNHNQLNSSFWNKNYNLDLKEKFNQDIINHLINKAFTIQNKGGALVIVTEQFIINNCVFKEILAQSSSILDVVTQGLGKVTITNCQIESSQNIFSQIGDNDGAISIYSKNSLLELEFKNVNFKDIQNRLASSILSLIPSLKSNLITFQNIAIQNCFSLINQFMKIEFQLLTLKTNIVTLKNISIFQDENQLVQYFQKMESLSIYDIQKISNDNAIINIQGCSLNIQSLKFSGILLSSLLKVLDSQTLHVSNLLVLNAKSFYPINMVHIGQTISISYQVVLQDIKILNMASFDFSKLNTNIIEYSKISLDYNNCNINLQLLNQVFTAPTQVAWIFEQILHQSSETGALIHIQTQLLISNNQCLQCWNGIIQFDLTQYYSIKIVEAYCLKNNIRNYGCIFAKSSTQQETKLVIKNSLFMMNNGTIGSAIATENVRITLVNSKFLKNIATQQGGALYLSLNNNEFKIAQTIIYNNQASQGGGIYLHGNSNLNSENFINSWMKLNSASQIPNNLQEKPTHLTLSINNFEMNTIEKKINNIIVNSLYLQPYRVMEQGRVQQTRILMIPSNQEIIRYNIYNPSLLKFDQYIDEFSIAYKNSLNEILPNFSNASCKISRQTLQNNVLIDSTNITTVEYNSEFKSFDLSFLSITADPYQLNNYTNQIQISCHLNDQTDDLLYNIEIKGFKCQLGEFYVQSGCQICQPSQGYYSVTYNTTKCSIFDQNKFKSVTSNQIELKQGYWRPDYQSDYIEYCFKFVNFCEGGWVVSDHLCVVGHIGGLCEECDIYDIRGHGNYFKNLINMTCQDCTDAVNSVLPFIATTIWALISTLLTLRSIDTSNKLFSSLKVRQKYVKIIFKLNQDHESILLKLFLNYQYLLLICEFSFSFTFINQTNNTSFFMANNLDCYLSEIYNIHLIYSRMITMIVLMIAQLLIIYMGFKLYSTIKKRKFNSSLISTALLYLYVQNYAALIKQFFSLLAKRVISNIEYISGDVSLLFNSTNHKNWMFGFALPGLGLIGCLIPSALFLLLYIQREKLDKINFRKHICYLFNEYNNETYFWEWIKLWKKTVIILIMTYFETNIFVKASLLGLCLLLYQLYAVKQKPYIIKNLNQLDVSTGQICSIAIFLASIKYISEQQENKIASVMIEMLLIILCLKLTYPFVIDLLRVYYKKYKIPFISNLHKALQLLNCNQNLTLYVNRKLIQMKQREKKLKTNLIKLRIHLIQISKFQLESQKSLLNLLNSQSTSRQTLLGLDQNVQKIIRLEAN</sequence>
<dbReference type="RefSeq" id="XP_001430935.1">
    <property type="nucleotide sequence ID" value="XM_001430898.1"/>
</dbReference>
<feature type="transmembrane region" description="Helical" evidence="1">
    <location>
        <begin position="2624"/>
        <end position="2650"/>
    </location>
</feature>
<feature type="transmembrane region" description="Helical" evidence="1">
    <location>
        <begin position="2506"/>
        <end position="2526"/>
    </location>
</feature>
<dbReference type="EMBL" id="CT868026">
    <property type="protein sequence ID" value="CAK63537.1"/>
    <property type="molecule type" value="Genomic_DNA"/>
</dbReference>
<dbReference type="InterPro" id="IPR006212">
    <property type="entry name" value="Furin_repeat"/>
</dbReference>
<evidence type="ECO:0000256" key="1">
    <source>
        <dbReference type="SAM" id="Phobius"/>
    </source>
</evidence>
<dbReference type="STRING" id="5888.A0BYC0"/>